<evidence type="ECO:0000313" key="2">
    <source>
        <dbReference type="EMBL" id="MDN2480544.1"/>
    </source>
</evidence>
<feature type="signal peptide" evidence="1">
    <location>
        <begin position="1"/>
        <end position="21"/>
    </location>
</feature>
<evidence type="ECO:0000313" key="3">
    <source>
        <dbReference type="Proteomes" id="UP001169719"/>
    </source>
</evidence>
<feature type="chain" id="PRO_5045054865" description="DUF3575 domain-containing protein" evidence="1">
    <location>
        <begin position="22"/>
        <end position="340"/>
    </location>
</feature>
<organism evidence="2 3">
    <name type="scientific">Vibrio agarivorans</name>
    <dbReference type="NCBI Taxonomy" id="153622"/>
    <lineage>
        <taxon>Bacteria</taxon>
        <taxon>Pseudomonadati</taxon>
        <taxon>Pseudomonadota</taxon>
        <taxon>Gammaproteobacteria</taxon>
        <taxon>Vibrionales</taxon>
        <taxon>Vibrionaceae</taxon>
        <taxon>Vibrio</taxon>
    </lineage>
</organism>
<dbReference type="RefSeq" id="WP_289960770.1">
    <property type="nucleotide sequence ID" value="NZ_JAUEOZ010000001.1"/>
</dbReference>
<keyword evidence="3" id="KW-1185">Reference proteome</keyword>
<evidence type="ECO:0008006" key="4">
    <source>
        <dbReference type="Google" id="ProtNLM"/>
    </source>
</evidence>
<protein>
    <recommendedName>
        <fullName evidence="4">DUF3575 domain-containing protein</fullName>
    </recommendedName>
</protein>
<accession>A0ABT7XYC5</accession>
<evidence type="ECO:0000256" key="1">
    <source>
        <dbReference type="SAM" id="SignalP"/>
    </source>
</evidence>
<sequence>MFKHLLCTIALLLFSAQSVQAANTTPSHYDDNHLTLIQEFLEQDERWFEIKDQIRRENIRAVAIYNETYLPDGHGENIESQVQAMIYRMLHQHDIAVRECIECNKTHVNMTDDGIRIKRGVESNEMLRDVANDISADAFLFWDVRPHLDSYDISLRLVKTQNNQVVWSDSYVYAKAEEKSRKGRWGIAVSYLGFESDVYPSLSGQHENFSNVTDFSLRYHSYRDSQKRISYGFVGHYFKSLDSRYYTVDGWGVEGRVYYGLTQSPTWLDVHAYVGVGQTFIDDSHDISFRAGFELEYSEYGYFDLGIVHFAEQSRSGINYYYSERALGDIAIDFTLGFRF</sequence>
<name>A0ABT7XYC5_9VIBR</name>
<dbReference type="Proteomes" id="UP001169719">
    <property type="component" value="Unassembled WGS sequence"/>
</dbReference>
<dbReference type="EMBL" id="JAUEOZ010000001">
    <property type="protein sequence ID" value="MDN2480544.1"/>
    <property type="molecule type" value="Genomic_DNA"/>
</dbReference>
<proteinExistence type="predicted"/>
<reference evidence="2" key="1">
    <citation type="submission" date="2024-05" db="EMBL/GenBank/DDBJ databases">
        <title>Genome Sequences of Four Agar- Degrading Marine Bacteria.</title>
        <authorList>
            <person name="Phillips E.K."/>
            <person name="Shaffer J.C."/>
            <person name="Henson M.W."/>
            <person name="Temperton B."/>
            <person name="Thrash C.J."/>
            <person name="Martin M.O."/>
        </authorList>
    </citation>
    <scope>NUCLEOTIDE SEQUENCE</scope>
    <source>
        <strain evidence="2">EKP203</strain>
    </source>
</reference>
<gene>
    <name evidence="2" type="ORF">QWJ08_03915</name>
</gene>
<comment type="caution">
    <text evidence="2">The sequence shown here is derived from an EMBL/GenBank/DDBJ whole genome shotgun (WGS) entry which is preliminary data.</text>
</comment>
<keyword evidence="1" id="KW-0732">Signal</keyword>